<feature type="transmembrane region" description="Helical" evidence="6">
    <location>
        <begin position="6"/>
        <end position="25"/>
    </location>
</feature>
<keyword evidence="9" id="KW-1185">Reference proteome</keyword>
<feature type="domain" description="Type II secretion system protein GspF" evidence="7">
    <location>
        <begin position="176"/>
        <end position="298"/>
    </location>
</feature>
<evidence type="ECO:0000256" key="4">
    <source>
        <dbReference type="ARBA" id="ARBA00022989"/>
    </source>
</evidence>
<evidence type="ECO:0000259" key="7">
    <source>
        <dbReference type="Pfam" id="PF00482"/>
    </source>
</evidence>
<name>A0ABS7U945_9ACTN</name>
<protein>
    <submittedName>
        <fullName evidence="8">Type II secretion system F family protein</fullName>
    </submittedName>
</protein>
<evidence type="ECO:0000256" key="6">
    <source>
        <dbReference type="SAM" id="Phobius"/>
    </source>
</evidence>
<proteinExistence type="predicted"/>
<sequence>MTPAMWGALLGGCAAAGLLVVAARVRAIRRPQLALRVLPYVRDLPQVGRTPGLRVPSPPTSATAGVFGPPLRAAADTVERILGGASSVRRRLARADLDKTVHEFRIEQVLWGVGCFAATAAVGVLRLLTHPGSLLVWTVLCGIAFVTGVLARDTHLTHQVRRRERQVLAEFPTVAELLALAVAAGESPVAALDRVVQRSGGALSADLGRVLADIRTGEPVGAAFDRLAAASGLPLVARFAQGIAVAVERGTPLADVLHAQAADVREAGRRELIESAARREVLMMVPVVFLVLPVTVLFAFWPGVVGLHLTTP</sequence>
<evidence type="ECO:0000313" key="8">
    <source>
        <dbReference type="EMBL" id="MBZ5737501.1"/>
    </source>
</evidence>
<dbReference type="Pfam" id="PF00482">
    <property type="entry name" value="T2SSF"/>
    <property type="match status" value="1"/>
</dbReference>
<evidence type="ECO:0000313" key="9">
    <source>
        <dbReference type="Proteomes" id="UP000780875"/>
    </source>
</evidence>
<gene>
    <name evidence="8" type="ORF">K8U61_04950</name>
</gene>
<comment type="subcellular location">
    <subcellularLocation>
        <location evidence="1">Cell membrane</location>
        <topology evidence="1">Multi-pass membrane protein</topology>
    </subcellularLocation>
</comment>
<dbReference type="EMBL" id="JAIQZJ010000001">
    <property type="protein sequence ID" value="MBZ5737501.1"/>
    <property type="molecule type" value="Genomic_DNA"/>
</dbReference>
<dbReference type="PANTHER" id="PTHR35007">
    <property type="entry name" value="INTEGRAL MEMBRANE PROTEIN-RELATED"/>
    <property type="match status" value="1"/>
</dbReference>
<dbReference type="Proteomes" id="UP000780875">
    <property type="component" value="Unassembled WGS sequence"/>
</dbReference>
<keyword evidence="3 6" id="KW-0812">Transmembrane</keyword>
<feature type="transmembrane region" description="Helical" evidence="6">
    <location>
        <begin position="134"/>
        <end position="151"/>
    </location>
</feature>
<evidence type="ECO:0000256" key="1">
    <source>
        <dbReference type="ARBA" id="ARBA00004651"/>
    </source>
</evidence>
<keyword evidence="2" id="KW-1003">Cell membrane</keyword>
<dbReference type="RefSeq" id="WP_224121850.1">
    <property type="nucleotide sequence ID" value="NZ_JAIQZJ010000001.1"/>
</dbReference>
<comment type="caution">
    <text evidence="8">The sequence shown here is derived from an EMBL/GenBank/DDBJ whole genome shotgun (WGS) entry which is preliminary data.</text>
</comment>
<reference evidence="8 9" key="1">
    <citation type="submission" date="2021-09" db="EMBL/GenBank/DDBJ databases">
        <title>Whole genome sequence of Nocardioides sp. GBK3QG-3.</title>
        <authorList>
            <person name="Tuo L."/>
        </authorList>
    </citation>
    <scope>NUCLEOTIDE SEQUENCE [LARGE SCALE GENOMIC DNA]</scope>
    <source>
        <strain evidence="8 9">GBK3QG-3</strain>
    </source>
</reference>
<keyword evidence="5 6" id="KW-0472">Membrane</keyword>
<evidence type="ECO:0000256" key="5">
    <source>
        <dbReference type="ARBA" id="ARBA00023136"/>
    </source>
</evidence>
<evidence type="ECO:0000256" key="3">
    <source>
        <dbReference type="ARBA" id="ARBA00022692"/>
    </source>
</evidence>
<dbReference type="PANTHER" id="PTHR35007:SF2">
    <property type="entry name" value="PILUS ASSEMBLE PROTEIN"/>
    <property type="match status" value="1"/>
</dbReference>
<keyword evidence="4 6" id="KW-1133">Transmembrane helix</keyword>
<accession>A0ABS7U945</accession>
<feature type="transmembrane region" description="Helical" evidence="6">
    <location>
        <begin position="109"/>
        <end position="128"/>
    </location>
</feature>
<feature type="transmembrane region" description="Helical" evidence="6">
    <location>
        <begin position="281"/>
        <end position="301"/>
    </location>
</feature>
<dbReference type="InterPro" id="IPR018076">
    <property type="entry name" value="T2SS_GspF_dom"/>
</dbReference>
<organism evidence="8 9">
    <name type="scientific">Nocardioides mangrovi</name>
    <dbReference type="NCBI Taxonomy" id="2874580"/>
    <lineage>
        <taxon>Bacteria</taxon>
        <taxon>Bacillati</taxon>
        <taxon>Actinomycetota</taxon>
        <taxon>Actinomycetes</taxon>
        <taxon>Propionibacteriales</taxon>
        <taxon>Nocardioidaceae</taxon>
        <taxon>Nocardioides</taxon>
    </lineage>
</organism>
<evidence type="ECO:0000256" key="2">
    <source>
        <dbReference type="ARBA" id="ARBA00022475"/>
    </source>
</evidence>